<proteinExistence type="inferred from homology"/>
<keyword evidence="5 6" id="KW-0472">Membrane</keyword>
<dbReference type="InterPro" id="IPR050638">
    <property type="entry name" value="AA-Vitamin_Transporters"/>
</dbReference>
<feature type="transmembrane region" description="Helical" evidence="6">
    <location>
        <begin position="93"/>
        <end position="113"/>
    </location>
</feature>
<accession>A0ABV5ZYN0</accession>
<feature type="transmembrane region" description="Helical" evidence="6">
    <location>
        <begin position="32"/>
        <end position="54"/>
    </location>
</feature>
<dbReference type="PANTHER" id="PTHR32322:SF2">
    <property type="entry name" value="EAMA DOMAIN-CONTAINING PROTEIN"/>
    <property type="match status" value="1"/>
</dbReference>
<dbReference type="Proteomes" id="UP001589693">
    <property type="component" value="Unassembled WGS sequence"/>
</dbReference>
<comment type="caution">
    <text evidence="8">The sequence shown here is derived from an EMBL/GenBank/DDBJ whole genome shotgun (WGS) entry which is preliminary data.</text>
</comment>
<name>A0ABV5ZYN0_9PSEU</name>
<evidence type="ECO:0000256" key="3">
    <source>
        <dbReference type="ARBA" id="ARBA00022692"/>
    </source>
</evidence>
<evidence type="ECO:0000259" key="7">
    <source>
        <dbReference type="Pfam" id="PF00892"/>
    </source>
</evidence>
<evidence type="ECO:0000313" key="8">
    <source>
        <dbReference type="EMBL" id="MFB9905089.1"/>
    </source>
</evidence>
<feature type="domain" description="EamA" evidence="7">
    <location>
        <begin position="7"/>
        <end position="137"/>
    </location>
</feature>
<feature type="transmembrane region" description="Helical" evidence="6">
    <location>
        <begin position="266"/>
        <end position="284"/>
    </location>
</feature>
<dbReference type="SUPFAM" id="SSF103481">
    <property type="entry name" value="Multidrug resistance efflux transporter EmrE"/>
    <property type="match status" value="2"/>
</dbReference>
<keyword evidence="9" id="KW-1185">Reference proteome</keyword>
<evidence type="ECO:0000256" key="2">
    <source>
        <dbReference type="ARBA" id="ARBA00007362"/>
    </source>
</evidence>
<feature type="transmembrane region" description="Helical" evidence="6">
    <location>
        <begin position="184"/>
        <end position="205"/>
    </location>
</feature>
<organism evidence="8 9">
    <name type="scientific">Allokutzneria oryzae</name>
    <dbReference type="NCBI Taxonomy" id="1378989"/>
    <lineage>
        <taxon>Bacteria</taxon>
        <taxon>Bacillati</taxon>
        <taxon>Actinomycetota</taxon>
        <taxon>Actinomycetes</taxon>
        <taxon>Pseudonocardiales</taxon>
        <taxon>Pseudonocardiaceae</taxon>
        <taxon>Allokutzneria</taxon>
    </lineage>
</organism>
<dbReference type="Pfam" id="PF00892">
    <property type="entry name" value="EamA"/>
    <property type="match status" value="2"/>
</dbReference>
<evidence type="ECO:0000256" key="4">
    <source>
        <dbReference type="ARBA" id="ARBA00022989"/>
    </source>
</evidence>
<dbReference type="InterPro" id="IPR037185">
    <property type="entry name" value="EmrE-like"/>
</dbReference>
<dbReference type="EMBL" id="JBHLZU010000011">
    <property type="protein sequence ID" value="MFB9905089.1"/>
    <property type="molecule type" value="Genomic_DNA"/>
</dbReference>
<feature type="transmembrane region" description="Helical" evidence="6">
    <location>
        <begin position="211"/>
        <end position="230"/>
    </location>
</feature>
<feature type="domain" description="EamA" evidence="7">
    <location>
        <begin position="151"/>
        <end position="283"/>
    </location>
</feature>
<feature type="transmembrane region" description="Helical" evidence="6">
    <location>
        <begin position="66"/>
        <end position="87"/>
    </location>
</feature>
<evidence type="ECO:0000256" key="1">
    <source>
        <dbReference type="ARBA" id="ARBA00004141"/>
    </source>
</evidence>
<evidence type="ECO:0000313" key="9">
    <source>
        <dbReference type="Proteomes" id="UP001589693"/>
    </source>
</evidence>
<evidence type="ECO:0000256" key="6">
    <source>
        <dbReference type="SAM" id="Phobius"/>
    </source>
</evidence>
<comment type="similarity">
    <text evidence="2">Belongs to the EamA transporter family.</text>
</comment>
<evidence type="ECO:0000256" key="5">
    <source>
        <dbReference type="ARBA" id="ARBA00023136"/>
    </source>
</evidence>
<feature type="transmembrane region" description="Helical" evidence="6">
    <location>
        <begin position="144"/>
        <end position="172"/>
    </location>
</feature>
<dbReference type="PANTHER" id="PTHR32322">
    <property type="entry name" value="INNER MEMBRANE TRANSPORTER"/>
    <property type="match status" value="1"/>
</dbReference>
<gene>
    <name evidence="8" type="ORF">ACFFQA_14210</name>
</gene>
<feature type="transmembrane region" description="Helical" evidence="6">
    <location>
        <begin position="120"/>
        <end position="138"/>
    </location>
</feature>
<reference evidence="8 9" key="1">
    <citation type="submission" date="2024-09" db="EMBL/GenBank/DDBJ databases">
        <authorList>
            <person name="Sun Q."/>
            <person name="Mori K."/>
        </authorList>
    </citation>
    <scope>NUCLEOTIDE SEQUENCE [LARGE SCALE GENOMIC DNA]</scope>
    <source>
        <strain evidence="8 9">TBRC 7907</strain>
    </source>
</reference>
<sequence>MRDRTWLVACAAALWGTDGLLRKPLADALPPATVVFWEHLIVVLLLLPWLPAALRAFAASTGKQKAALVAIGVGASAVATALFTAAFKLGDPVTPLVLQKLQPVFAVLAAYFLLRERVRWTYAAFAVPALLGAWLLSFPDPTQFRVAALSSALLALGAAALWAGGTVLGRLVSTEMAPMHVTTLRFAIGLPASAVVVGVQGAPVLVGVDNALGLVLLAVVPGLLALRLYYLGLQATPVARATLAELAFPATAALIGVGLLGTTLTATQWVGFAVILGSVTLLSWHERVRKAPAVVAYTPTSRASRS</sequence>
<keyword evidence="4 6" id="KW-1133">Transmembrane helix</keyword>
<dbReference type="RefSeq" id="WP_377852372.1">
    <property type="nucleotide sequence ID" value="NZ_JBHLZU010000011.1"/>
</dbReference>
<feature type="transmembrane region" description="Helical" evidence="6">
    <location>
        <begin position="242"/>
        <end position="260"/>
    </location>
</feature>
<dbReference type="InterPro" id="IPR000620">
    <property type="entry name" value="EamA_dom"/>
</dbReference>
<protein>
    <submittedName>
        <fullName evidence="8">DMT family transporter</fullName>
    </submittedName>
</protein>
<comment type="subcellular location">
    <subcellularLocation>
        <location evidence="1">Membrane</location>
        <topology evidence="1">Multi-pass membrane protein</topology>
    </subcellularLocation>
</comment>
<keyword evidence="3 6" id="KW-0812">Transmembrane</keyword>